<protein>
    <submittedName>
        <fullName evidence="2">SET domain-containing protein</fullName>
    </submittedName>
</protein>
<dbReference type="Pfam" id="PF00856">
    <property type="entry name" value="SET"/>
    <property type="match status" value="1"/>
</dbReference>
<evidence type="ECO:0000313" key="2">
    <source>
        <dbReference type="EMBL" id="MBB3186742.1"/>
    </source>
</evidence>
<dbReference type="EMBL" id="JACHYB010000001">
    <property type="protein sequence ID" value="MBB3186742.1"/>
    <property type="molecule type" value="Genomic_DNA"/>
</dbReference>
<proteinExistence type="predicted"/>
<evidence type="ECO:0000259" key="1">
    <source>
        <dbReference type="PROSITE" id="PS50280"/>
    </source>
</evidence>
<comment type="caution">
    <text evidence="2">The sequence shown here is derived from an EMBL/GenBank/DDBJ whole genome shotgun (WGS) entry which is preliminary data.</text>
</comment>
<dbReference type="AlphaFoldDB" id="A0A7W5DPS5"/>
<dbReference type="InterPro" id="IPR001214">
    <property type="entry name" value="SET_dom"/>
</dbReference>
<keyword evidence="3" id="KW-1185">Reference proteome</keyword>
<dbReference type="InterPro" id="IPR046341">
    <property type="entry name" value="SET_dom_sf"/>
</dbReference>
<sequence>MELPHKGVYTRLQRSEIHGIGVFAIVDIPGETDLFSEVESEMVWLKEEELKLEQLPEAIRKLYEDFCVVKEKDGETLYGCPDNFSNLKISWYLNHSQTPNVYCDEDYNFITLRDIRAGEELTVDYDTYSL</sequence>
<accession>A0A7W5DPS5</accession>
<dbReference type="SUPFAM" id="SSF82199">
    <property type="entry name" value="SET domain"/>
    <property type="match status" value="1"/>
</dbReference>
<name>A0A7W5DPS5_9PORP</name>
<dbReference type="PROSITE" id="PS50280">
    <property type="entry name" value="SET"/>
    <property type="match status" value="1"/>
</dbReference>
<dbReference type="Proteomes" id="UP000544222">
    <property type="component" value="Unassembled WGS sequence"/>
</dbReference>
<dbReference type="Gene3D" id="2.170.270.10">
    <property type="entry name" value="SET domain"/>
    <property type="match status" value="1"/>
</dbReference>
<evidence type="ECO:0000313" key="3">
    <source>
        <dbReference type="Proteomes" id="UP000544222"/>
    </source>
</evidence>
<gene>
    <name evidence="2" type="ORF">FHX64_000905</name>
</gene>
<feature type="domain" description="SET" evidence="1">
    <location>
        <begin position="6"/>
        <end position="126"/>
    </location>
</feature>
<dbReference type="CDD" id="cd08161">
    <property type="entry name" value="SET"/>
    <property type="match status" value="1"/>
</dbReference>
<organism evidence="2 3">
    <name type="scientific">Microbacter margulisiae</name>
    <dbReference type="NCBI Taxonomy" id="1350067"/>
    <lineage>
        <taxon>Bacteria</taxon>
        <taxon>Pseudomonadati</taxon>
        <taxon>Bacteroidota</taxon>
        <taxon>Bacteroidia</taxon>
        <taxon>Bacteroidales</taxon>
        <taxon>Porphyromonadaceae</taxon>
        <taxon>Microbacter</taxon>
    </lineage>
</organism>
<reference evidence="2 3" key="1">
    <citation type="submission" date="2020-08" db="EMBL/GenBank/DDBJ databases">
        <title>Genomic Encyclopedia of Type Strains, Phase IV (KMG-IV): sequencing the most valuable type-strain genomes for metagenomic binning, comparative biology and taxonomic classification.</title>
        <authorList>
            <person name="Goeker M."/>
        </authorList>
    </citation>
    <scope>NUCLEOTIDE SEQUENCE [LARGE SCALE GENOMIC DNA]</scope>
    <source>
        <strain evidence="2 3">DSM 27471</strain>
    </source>
</reference>
<dbReference type="RefSeq" id="WP_183412594.1">
    <property type="nucleotide sequence ID" value="NZ_JACHYB010000001.1"/>
</dbReference>